<evidence type="ECO:0000313" key="1">
    <source>
        <dbReference type="EMBL" id="AIZ44878.1"/>
    </source>
</evidence>
<name>A0A0A7KK24_9DEIO</name>
<reference evidence="2" key="1">
    <citation type="submission" date="2014-11" db="EMBL/GenBank/DDBJ databases">
        <title>Hymenobacter sp. DG25B genome submission.</title>
        <authorList>
            <person name="Jung H.-Y."/>
            <person name="Kim M.K."/>
            <person name="Srinivasan S."/>
            <person name="Lim S."/>
        </authorList>
    </citation>
    <scope>NUCLEOTIDE SEQUENCE [LARGE SCALE GENOMIC DNA]</scope>
    <source>
        <strain evidence="2">DY59</strain>
    </source>
</reference>
<gene>
    <name evidence="1" type="ORF">QR90_06805</name>
</gene>
<sequence length="92" mass="10606">MVRIENLDQLPSAFLYDQSLSYLISRGYTIKTADKDSMLLVGEFYNTYTRATYPATIQIRPEGSDPRINFNFTLGMAPDYQRYMADAAAKYR</sequence>
<dbReference type="AlphaFoldDB" id="A0A0A7KK24"/>
<dbReference type="KEGG" id="dsw:QR90_06805"/>
<dbReference type="Proteomes" id="UP000030634">
    <property type="component" value="Chromosome"/>
</dbReference>
<protein>
    <submittedName>
        <fullName evidence="1">Uncharacterized protein</fullName>
    </submittedName>
</protein>
<dbReference type="HOGENOM" id="CLU_169524_0_0_0"/>
<proteinExistence type="predicted"/>
<accession>A0A0A7KK24</accession>
<organism evidence="1 2">
    <name type="scientific">Deinococcus radiopugnans</name>
    <dbReference type="NCBI Taxonomy" id="57497"/>
    <lineage>
        <taxon>Bacteria</taxon>
        <taxon>Thermotogati</taxon>
        <taxon>Deinococcota</taxon>
        <taxon>Deinococci</taxon>
        <taxon>Deinococcales</taxon>
        <taxon>Deinococcaceae</taxon>
        <taxon>Deinococcus</taxon>
    </lineage>
</organism>
<dbReference type="EMBL" id="CP010028">
    <property type="protein sequence ID" value="AIZ44878.1"/>
    <property type="molecule type" value="Genomic_DNA"/>
</dbReference>
<evidence type="ECO:0000313" key="2">
    <source>
        <dbReference type="Proteomes" id="UP000030634"/>
    </source>
</evidence>